<dbReference type="OrthoDB" id="623670at2759"/>
<organism evidence="4 5">
    <name type="scientific">Mortierella isabellina</name>
    <name type="common">Filamentous fungus</name>
    <name type="synonym">Umbelopsis isabellina</name>
    <dbReference type="NCBI Taxonomy" id="91625"/>
    <lineage>
        <taxon>Eukaryota</taxon>
        <taxon>Fungi</taxon>
        <taxon>Fungi incertae sedis</taxon>
        <taxon>Mucoromycota</taxon>
        <taxon>Mucoromycotina</taxon>
        <taxon>Umbelopsidomycetes</taxon>
        <taxon>Umbelopsidales</taxon>
        <taxon>Umbelopsidaceae</taxon>
        <taxon>Umbelopsis</taxon>
    </lineage>
</organism>
<dbReference type="CDD" id="cd22191">
    <property type="entry name" value="DPBB_RlpA_EXP_N-like"/>
    <property type="match status" value="1"/>
</dbReference>
<dbReference type="PANTHER" id="PTHR31836:SF28">
    <property type="entry name" value="SRCR DOMAIN-CONTAINING PROTEIN-RELATED"/>
    <property type="match status" value="1"/>
</dbReference>
<dbReference type="SUPFAM" id="SSF50685">
    <property type="entry name" value="Barwin-like endoglucanases"/>
    <property type="match status" value="1"/>
</dbReference>
<gene>
    <name evidence="4" type="ORF">INT43_006148</name>
</gene>
<dbReference type="AlphaFoldDB" id="A0A8H7PZK1"/>
<protein>
    <recommendedName>
        <fullName evidence="3">RlpA-like protein double-psi beta-barrel domain-containing protein</fullName>
    </recommendedName>
</protein>
<name>A0A8H7PZK1_MORIS</name>
<dbReference type="PANTHER" id="PTHR31836">
    <property type="match status" value="1"/>
</dbReference>
<comment type="caution">
    <text evidence="4">The sequence shown here is derived from an EMBL/GenBank/DDBJ whole genome shotgun (WGS) entry which is preliminary data.</text>
</comment>
<evidence type="ECO:0000256" key="2">
    <source>
        <dbReference type="SAM" id="SignalP"/>
    </source>
</evidence>
<keyword evidence="1 2" id="KW-0732">Signal</keyword>
<dbReference type="InterPro" id="IPR036908">
    <property type="entry name" value="RlpA-like_sf"/>
</dbReference>
<evidence type="ECO:0000259" key="3">
    <source>
        <dbReference type="Pfam" id="PF03330"/>
    </source>
</evidence>
<dbReference type="InterPro" id="IPR051477">
    <property type="entry name" value="Expansin_CellWall"/>
</dbReference>
<feature type="chain" id="PRO_5034933742" description="RlpA-like protein double-psi beta-barrel domain-containing protein" evidence="2">
    <location>
        <begin position="20"/>
        <end position="153"/>
    </location>
</feature>
<dbReference type="Gene3D" id="2.40.40.10">
    <property type="entry name" value="RlpA-like domain"/>
    <property type="match status" value="1"/>
</dbReference>
<sequence length="153" mass="15828">MVQFITVAAFLASAVAVSATAIPEAQSHVVVPASTKNDRRAMRRSGGSGSTYSGIATWFNPASQGGSTGACGPQEGDDSMIVALNAPQYGDLDAKSSWCGKKVKISYKGKSVVATINDACPECKHGSLDLTPAVFDQLGDAETGELDITWTLA</sequence>
<keyword evidence="5" id="KW-1185">Reference proteome</keyword>
<evidence type="ECO:0000313" key="5">
    <source>
        <dbReference type="Proteomes" id="UP000654370"/>
    </source>
</evidence>
<dbReference type="InterPro" id="IPR009009">
    <property type="entry name" value="RlpA-like_DPBB"/>
</dbReference>
<dbReference type="Pfam" id="PF03330">
    <property type="entry name" value="DPBB_1"/>
    <property type="match status" value="1"/>
</dbReference>
<feature type="signal peptide" evidence="2">
    <location>
        <begin position="1"/>
        <end position="19"/>
    </location>
</feature>
<feature type="domain" description="RlpA-like protein double-psi beta-barrel" evidence="3">
    <location>
        <begin position="90"/>
        <end position="149"/>
    </location>
</feature>
<accession>A0A8H7PZK1</accession>
<evidence type="ECO:0000313" key="4">
    <source>
        <dbReference type="EMBL" id="KAG2183153.1"/>
    </source>
</evidence>
<proteinExistence type="predicted"/>
<reference evidence="4" key="1">
    <citation type="submission" date="2020-12" db="EMBL/GenBank/DDBJ databases">
        <title>Metabolic potential, ecology and presence of endohyphal bacteria is reflected in genomic diversity of Mucoromycotina.</title>
        <authorList>
            <person name="Muszewska A."/>
            <person name="Okrasinska A."/>
            <person name="Steczkiewicz K."/>
            <person name="Drgas O."/>
            <person name="Orlowska M."/>
            <person name="Perlinska-Lenart U."/>
            <person name="Aleksandrzak-Piekarczyk T."/>
            <person name="Szatraj K."/>
            <person name="Zielenkiewicz U."/>
            <person name="Pilsyk S."/>
            <person name="Malc E."/>
            <person name="Mieczkowski P."/>
            <person name="Kruszewska J.S."/>
            <person name="Biernat P."/>
            <person name="Pawlowska J."/>
        </authorList>
    </citation>
    <scope>NUCLEOTIDE SEQUENCE</scope>
    <source>
        <strain evidence="4">WA0000067209</strain>
    </source>
</reference>
<dbReference type="Proteomes" id="UP000654370">
    <property type="component" value="Unassembled WGS sequence"/>
</dbReference>
<dbReference type="EMBL" id="JAEPQZ010000003">
    <property type="protein sequence ID" value="KAG2183153.1"/>
    <property type="molecule type" value="Genomic_DNA"/>
</dbReference>
<evidence type="ECO:0000256" key="1">
    <source>
        <dbReference type="ARBA" id="ARBA00022729"/>
    </source>
</evidence>